<keyword evidence="5 6" id="KW-0424">Laminin EGF-like domain</keyword>
<evidence type="ECO:0000256" key="2">
    <source>
        <dbReference type="ARBA" id="ARBA00022737"/>
    </source>
</evidence>
<evidence type="ECO:0000256" key="3">
    <source>
        <dbReference type="ARBA" id="ARBA00023157"/>
    </source>
</evidence>
<evidence type="ECO:0000313" key="9">
    <source>
        <dbReference type="Proteomes" id="UP000007754"/>
    </source>
</evidence>
<sequence>MGCEIGMFCCLGICNPGEKLSLQHGVCRVFAACDCNGRSQECYFDPELYRATGHGGHCMACAGNTDGPRCERCRDSFYRLASDQGCLPCSCNPVGSLSTQCDSYGQCSCKPGVMGDKCDRCQPGFHSLSEAGCR</sequence>
<dbReference type="CDD" id="cd00055">
    <property type="entry name" value="EGF_Lam"/>
    <property type="match status" value="1"/>
</dbReference>
<keyword evidence="9" id="KW-1185">Reference proteome</keyword>
<feature type="disulfide bond" evidence="6">
    <location>
        <begin position="89"/>
        <end position="101"/>
    </location>
</feature>
<proteinExistence type="predicted"/>
<dbReference type="GO" id="GO:0009888">
    <property type="term" value="P:tissue development"/>
    <property type="evidence" value="ECO:0007669"/>
    <property type="project" value="TreeGrafter"/>
</dbReference>
<dbReference type="PANTHER" id="PTHR10574:SF270">
    <property type="entry name" value="LAMININ SUBUNIT GAMMA-1"/>
    <property type="match status" value="1"/>
</dbReference>
<protein>
    <recommendedName>
        <fullName evidence="7">Laminin EGF-like domain-containing protein</fullName>
    </recommendedName>
</protein>
<dbReference type="Ensembl" id="ENSTGUT00000042490.1">
    <property type="protein sequence ID" value="ENSTGUP00000032252.1"/>
    <property type="gene ID" value="ENSTGUG00000020030.1"/>
</dbReference>
<keyword evidence="1" id="KW-0732">Signal</keyword>
<keyword evidence="2" id="KW-0677">Repeat</keyword>
<feature type="domain" description="Laminin EGF-like" evidence="7">
    <location>
        <begin position="33"/>
        <end position="88"/>
    </location>
</feature>
<dbReference type="GeneTree" id="ENSGT00940000158069"/>
<reference evidence="8" key="2">
    <citation type="submission" date="2025-08" db="UniProtKB">
        <authorList>
            <consortium name="Ensembl"/>
        </authorList>
    </citation>
    <scope>IDENTIFICATION</scope>
</reference>
<feature type="disulfide bond" evidence="6">
    <location>
        <begin position="61"/>
        <end position="70"/>
    </location>
</feature>
<evidence type="ECO:0000256" key="6">
    <source>
        <dbReference type="PROSITE-ProRule" id="PRU00460"/>
    </source>
</evidence>
<feature type="disulfide bond" evidence="6">
    <location>
        <begin position="109"/>
        <end position="118"/>
    </location>
</feature>
<evidence type="ECO:0000259" key="7">
    <source>
        <dbReference type="PROSITE" id="PS50027"/>
    </source>
</evidence>
<dbReference type="OMA" id="LYPACNC"/>
<dbReference type="AlphaFoldDB" id="A0A674HD56"/>
<dbReference type="FunFam" id="2.10.25.10:FF:000067">
    <property type="entry name" value="Laminin subunit gamma 1"/>
    <property type="match status" value="1"/>
</dbReference>
<dbReference type="InParanoid" id="A0A674HD56"/>
<dbReference type="InterPro" id="IPR002049">
    <property type="entry name" value="LE_dom"/>
</dbReference>
<dbReference type="SUPFAM" id="SSF57196">
    <property type="entry name" value="EGF/Laminin"/>
    <property type="match status" value="2"/>
</dbReference>
<dbReference type="SMART" id="SM00180">
    <property type="entry name" value="EGF_Lam"/>
    <property type="match status" value="2"/>
</dbReference>
<keyword evidence="4" id="KW-0325">Glycoprotein</keyword>
<comment type="caution">
    <text evidence="6">Lacks conserved residue(s) required for the propagation of feature annotation.</text>
</comment>
<dbReference type="Pfam" id="PF00053">
    <property type="entry name" value="EGF_laminin"/>
    <property type="match status" value="2"/>
</dbReference>
<name>A0A674HD56_TAEGU</name>
<dbReference type="InterPro" id="IPR050440">
    <property type="entry name" value="Laminin/Netrin_ECM"/>
</dbReference>
<dbReference type="Gene3D" id="2.10.25.10">
    <property type="entry name" value="Laminin"/>
    <property type="match status" value="2"/>
</dbReference>
<dbReference type="PANTHER" id="PTHR10574">
    <property type="entry name" value="NETRIN/LAMININ-RELATED"/>
    <property type="match status" value="1"/>
</dbReference>
<dbReference type="GO" id="GO:0005604">
    <property type="term" value="C:basement membrane"/>
    <property type="evidence" value="ECO:0007669"/>
    <property type="project" value="TreeGrafter"/>
</dbReference>
<dbReference type="PROSITE" id="PS01248">
    <property type="entry name" value="EGF_LAM_1"/>
    <property type="match status" value="1"/>
</dbReference>
<evidence type="ECO:0000313" key="8">
    <source>
        <dbReference type="Ensembl" id="ENSTGUP00000032252.1"/>
    </source>
</evidence>
<evidence type="ECO:0000256" key="4">
    <source>
        <dbReference type="ARBA" id="ARBA00023180"/>
    </source>
</evidence>
<dbReference type="PROSITE" id="PS50027">
    <property type="entry name" value="EGF_LAM_2"/>
    <property type="match status" value="2"/>
</dbReference>
<evidence type="ECO:0000256" key="5">
    <source>
        <dbReference type="ARBA" id="ARBA00023292"/>
    </source>
</evidence>
<dbReference type="GO" id="GO:0009887">
    <property type="term" value="P:animal organ morphogenesis"/>
    <property type="evidence" value="ECO:0007669"/>
    <property type="project" value="TreeGrafter"/>
</dbReference>
<dbReference type="Proteomes" id="UP000007754">
    <property type="component" value="Chromosome 8"/>
</dbReference>
<feature type="domain" description="Laminin EGF-like" evidence="7">
    <location>
        <begin position="89"/>
        <end position="134"/>
    </location>
</feature>
<evidence type="ECO:0000256" key="1">
    <source>
        <dbReference type="ARBA" id="ARBA00022729"/>
    </source>
</evidence>
<keyword evidence="3 6" id="KW-1015">Disulfide bond</keyword>
<organism evidence="8 9">
    <name type="scientific">Taeniopygia guttata</name>
    <name type="common">Zebra finch</name>
    <name type="synonym">Poephila guttata</name>
    <dbReference type="NCBI Taxonomy" id="59729"/>
    <lineage>
        <taxon>Eukaryota</taxon>
        <taxon>Metazoa</taxon>
        <taxon>Chordata</taxon>
        <taxon>Craniata</taxon>
        <taxon>Vertebrata</taxon>
        <taxon>Euteleostomi</taxon>
        <taxon>Archelosauria</taxon>
        <taxon>Archosauria</taxon>
        <taxon>Dinosauria</taxon>
        <taxon>Saurischia</taxon>
        <taxon>Theropoda</taxon>
        <taxon>Coelurosauria</taxon>
        <taxon>Aves</taxon>
        <taxon>Neognathae</taxon>
        <taxon>Neoaves</taxon>
        <taxon>Telluraves</taxon>
        <taxon>Australaves</taxon>
        <taxon>Passeriformes</taxon>
        <taxon>Passeroidea</taxon>
        <taxon>Estrildidae</taxon>
        <taxon>Estrildinae</taxon>
        <taxon>Taeniopygia</taxon>
    </lineage>
</organism>
<reference evidence="8" key="3">
    <citation type="submission" date="2025-09" db="UniProtKB">
        <authorList>
            <consortium name="Ensembl"/>
        </authorList>
    </citation>
    <scope>IDENTIFICATION</scope>
</reference>
<reference evidence="8 9" key="1">
    <citation type="journal article" date="2010" name="Nature">
        <title>The genome of a songbird.</title>
        <authorList>
            <person name="Warren W.C."/>
            <person name="Clayton D.F."/>
            <person name="Ellegren H."/>
            <person name="Arnold A.P."/>
            <person name="Hillier L.W."/>
            <person name="Kunstner A."/>
            <person name="Searle S."/>
            <person name="White S."/>
            <person name="Vilella A.J."/>
            <person name="Fairley S."/>
            <person name="Heger A."/>
            <person name="Kong L."/>
            <person name="Ponting C.P."/>
            <person name="Jarvis E.D."/>
            <person name="Mello C.V."/>
            <person name="Minx P."/>
            <person name="Lovell P."/>
            <person name="Velho T.A."/>
            <person name="Ferris M."/>
            <person name="Balakrishnan C.N."/>
            <person name="Sinha S."/>
            <person name="Blatti C."/>
            <person name="London S.E."/>
            <person name="Li Y."/>
            <person name="Lin Y.C."/>
            <person name="George J."/>
            <person name="Sweedler J."/>
            <person name="Southey B."/>
            <person name="Gunaratne P."/>
            <person name="Watson M."/>
            <person name="Nam K."/>
            <person name="Backstrom N."/>
            <person name="Smeds L."/>
            <person name="Nabholz B."/>
            <person name="Itoh Y."/>
            <person name="Whitney O."/>
            <person name="Pfenning A.R."/>
            <person name="Howard J."/>
            <person name="Volker M."/>
            <person name="Skinner B.M."/>
            <person name="Griffin D.K."/>
            <person name="Ye L."/>
            <person name="McLaren W.M."/>
            <person name="Flicek P."/>
            <person name="Quesada V."/>
            <person name="Velasco G."/>
            <person name="Lopez-Otin C."/>
            <person name="Puente X.S."/>
            <person name="Olender T."/>
            <person name="Lancet D."/>
            <person name="Smit A.F."/>
            <person name="Hubley R."/>
            <person name="Konkel M.K."/>
            <person name="Walker J.A."/>
            <person name="Batzer M.A."/>
            <person name="Gu W."/>
            <person name="Pollock D.D."/>
            <person name="Chen L."/>
            <person name="Cheng Z."/>
            <person name="Eichler E.E."/>
            <person name="Stapley J."/>
            <person name="Slate J."/>
            <person name="Ekblom R."/>
            <person name="Birkhead T."/>
            <person name="Burke T."/>
            <person name="Burt D."/>
            <person name="Scharff C."/>
            <person name="Adam I."/>
            <person name="Richard H."/>
            <person name="Sultan M."/>
            <person name="Soldatov A."/>
            <person name="Lehrach H."/>
            <person name="Edwards S.V."/>
            <person name="Yang S.P."/>
            <person name="Li X."/>
            <person name="Graves T."/>
            <person name="Fulton L."/>
            <person name="Nelson J."/>
            <person name="Chinwalla A."/>
            <person name="Hou S."/>
            <person name="Mardis E.R."/>
            <person name="Wilson R.K."/>
        </authorList>
    </citation>
    <scope>NUCLEOTIDE SEQUENCE [LARGE SCALE GENOMIC DNA]</scope>
</reference>
<dbReference type="GO" id="GO:0007411">
    <property type="term" value="P:axon guidance"/>
    <property type="evidence" value="ECO:0007669"/>
    <property type="project" value="TreeGrafter"/>
</dbReference>
<accession>A0A674HD56</accession>